<keyword evidence="5 9" id="KW-0798">TonB box</keyword>
<keyword evidence="13" id="KW-0675">Receptor</keyword>
<evidence type="ECO:0000256" key="6">
    <source>
        <dbReference type="ARBA" id="ARBA00023136"/>
    </source>
</evidence>
<evidence type="ECO:0000259" key="12">
    <source>
        <dbReference type="Pfam" id="PF07715"/>
    </source>
</evidence>
<feature type="signal peptide" evidence="10">
    <location>
        <begin position="1"/>
        <end position="37"/>
    </location>
</feature>
<evidence type="ECO:0000256" key="10">
    <source>
        <dbReference type="SAM" id="SignalP"/>
    </source>
</evidence>
<dbReference type="Pfam" id="PF07715">
    <property type="entry name" value="Plug"/>
    <property type="match status" value="1"/>
</dbReference>
<sequence length="819" mass="87657">MTFSARKLPLRQRLLRVSSAIALSLSASPLLTPTALAQSAAEEATEVVVTGSRVKRSKLETLAPVDVIKSETLQSMGSTELAEALSRLAPSISFPRPAVTDGTDSVRPATLRGLSPDQTLVLINGKRRHASALVNINGSVGRGSAAVDLNTIPEAALGTVEILRDGASAQYGSDAIAGVMNLRLREASRGGSVTLSGGYYNTRVKTANTWYNRSDGESLSLSGWVGLPLLGDGFLTLSGEYKDRKPTSRGGLDTRVTPAAIKSRYGDPQERGLTLFANAGKAINDVWSAYGFAGYQDRRNDSAANYRNPTNSGNVVAIYPDGFLPIIQVHTKDMSATGGVKGSLRGWDADFSLTFGDNKLDYATANSVNASYGTASKTWFYSGSLDYSQTVLNASFVQPFDIGLYKPLNVAWGLEARGETYKIEQGEEQSWAKGPLSAPQGAQGFPGLFPQNVADVDRHNFGAYLDLETSLTEKLSGSIAVRYEDYSDFGDNTSAKIAARYDFTPAFAIRGSASTGFRAPSLQQQYFSSTATNFVNGIPLLITTFPATSSVAKALGAAPLEAETSKNLALGFVFHSGPFELTLDTYKIEIEDRIVLTENLIGKSGTTISNQGVYNLLSPYGVDAARFFMNGVDTTTKGIDLVARYRLPSEGFGTYDFSLAYNHGETDIDRFPAINTLSSLPSPPALFARVNQNLLSSSTPEDKLNAAIDWKLGKWSAGVSAVSYSSVLVAQSNTAFDFETGDKTVVNVSGNYKFDNGVTWAVGVDNIGDVYPKQTPLTTLSGTLTPTASTQYNGGAAFSARSPFGFNGRYLYTRITKSW</sequence>
<protein>
    <submittedName>
        <fullName evidence="13">TonB-dependent receptor</fullName>
    </submittedName>
</protein>
<dbReference type="SUPFAM" id="SSF56935">
    <property type="entry name" value="Porins"/>
    <property type="match status" value="1"/>
</dbReference>
<evidence type="ECO:0000256" key="9">
    <source>
        <dbReference type="RuleBase" id="RU003357"/>
    </source>
</evidence>
<feature type="chain" id="PRO_5003230757" evidence="10">
    <location>
        <begin position="38"/>
        <end position="819"/>
    </location>
</feature>
<dbReference type="InterPro" id="IPR006311">
    <property type="entry name" value="TAT_signal"/>
</dbReference>
<proteinExistence type="inferred from homology"/>
<dbReference type="InterPro" id="IPR039426">
    <property type="entry name" value="TonB-dep_rcpt-like"/>
</dbReference>
<dbReference type="RefSeq" id="WP_013480242.1">
    <property type="nucleotide sequence ID" value="NC_014817.1"/>
</dbReference>
<keyword evidence="6 8" id="KW-0472">Membrane</keyword>
<dbReference type="Pfam" id="PF00593">
    <property type="entry name" value="TonB_dep_Rec_b-barrel"/>
    <property type="match status" value="1"/>
</dbReference>
<evidence type="ECO:0000313" key="14">
    <source>
        <dbReference type="Proteomes" id="UP000001492"/>
    </source>
</evidence>
<evidence type="ECO:0000256" key="7">
    <source>
        <dbReference type="ARBA" id="ARBA00023237"/>
    </source>
</evidence>
<keyword evidence="14" id="KW-1185">Reference proteome</keyword>
<dbReference type="Gene3D" id="2.170.130.10">
    <property type="entry name" value="TonB-dependent receptor, plug domain"/>
    <property type="match status" value="1"/>
</dbReference>
<dbReference type="STRING" id="573065.Astex_2779"/>
<keyword evidence="2 8" id="KW-0813">Transport</keyword>
<name>E8RSE7_ASTEC</name>
<dbReference type="InterPro" id="IPR012910">
    <property type="entry name" value="Plug_dom"/>
</dbReference>
<dbReference type="PANTHER" id="PTHR47234">
    <property type="match status" value="1"/>
</dbReference>
<dbReference type="eggNOG" id="COG4206">
    <property type="taxonomic scope" value="Bacteria"/>
</dbReference>
<dbReference type="PROSITE" id="PS52016">
    <property type="entry name" value="TONB_DEPENDENT_REC_3"/>
    <property type="match status" value="1"/>
</dbReference>
<organism evidence="13 14">
    <name type="scientific">Asticcacaulis excentricus (strain ATCC 15261 / DSM 4724 / KCTC 12464 / NCIMB 9791 / VKM B-1370 / CB 48)</name>
    <dbReference type="NCBI Taxonomy" id="573065"/>
    <lineage>
        <taxon>Bacteria</taxon>
        <taxon>Pseudomonadati</taxon>
        <taxon>Pseudomonadota</taxon>
        <taxon>Alphaproteobacteria</taxon>
        <taxon>Caulobacterales</taxon>
        <taxon>Caulobacteraceae</taxon>
        <taxon>Asticcacaulis</taxon>
    </lineage>
</organism>
<evidence type="ECO:0000256" key="3">
    <source>
        <dbReference type="ARBA" id="ARBA00022452"/>
    </source>
</evidence>
<dbReference type="Gene3D" id="2.40.170.20">
    <property type="entry name" value="TonB-dependent receptor, beta-barrel domain"/>
    <property type="match status" value="1"/>
</dbReference>
<reference evidence="14" key="1">
    <citation type="submission" date="2010-12" db="EMBL/GenBank/DDBJ databases">
        <title>Complete sequence of chromosome 2 of Asticcacaulis excentricus CB 48.</title>
        <authorList>
            <consortium name="US DOE Joint Genome Institute"/>
            <person name="Lucas S."/>
            <person name="Copeland A."/>
            <person name="Lapidus A."/>
            <person name="Cheng J.-F."/>
            <person name="Bruce D."/>
            <person name="Goodwin L."/>
            <person name="Pitluck S."/>
            <person name="Teshima H."/>
            <person name="Davenport K."/>
            <person name="Detter J.C."/>
            <person name="Han C."/>
            <person name="Tapia R."/>
            <person name="Land M."/>
            <person name="Hauser L."/>
            <person name="Jeffries C."/>
            <person name="Kyrpides N."/>
            <person name="Ivanova N."/>
            <person name="Ovchinnikova G."/>
            <person name="Brun Y.V."/>
            <person name="Woyke T."/>
        </authorList>
    </citation>
    <scope>NUCLEOTIDE SEQUENCE [LARGE SCALE GENOMIC DNA]</scope>
    <source>
        <strain evidence="14">ATCC 15261 / DSM 4724 / KCTC 12464 / NCIMB 9791 / VKM B-1370 / CB 48</strain>
    </source>
</reference>
<dbReference type="InterPro" id="IPR036942">
    <property type="entry name" value="Beta-barrel_TonB_sf"/>
</dbReference>
<dbReference type="EMBL" id="CP002396">
    <property type="protein sequence ID" value="ADU14418.1"/>
    <property type="molecule type" value="Genomic_DNA"/>
</dbReference>
<dbReference type="PANTHER" id="PTHR47234:SF3">
    <property type="entry name" value="SECRETIN_TONB SHORT N-TERMINAL DOMAIN-CONTAINING PROTEIN"/>
    <property type="match status" value="1"/>
</dbReference>
<evidence type="ECO:0000313" key="13">
    <source>
        <dbReference type="EMBL" id="ADU14418.1"/>
    </source>
</evidence>
<dbReference type="PROSITE" id="PS51318">
    <property type="entry name" value="TAT"/>
    <property type="match status" value="1"/>
</dbReference>
<dbReference type="KEGG" id="aex:Astex_2779"/>
<comment type="subcellular location">
    <subcellularLocation>
        <location evidence="1 8">Cell outer membrane</location>
        <topology evidence="1 8">Multi-pass membrane protein</topology>
    </subcellularLocation>
</comment>
<accession>E8RSE7</accession>
<evidence type="ECO:0000259" key="11">
    <source>
        <dbReference type="Pfam" id="PF00593"/>
    </source>
</evidence>
<evidence type="ECO:0000256" key="8">
    <source>
        <dbReference type="PROSITE-ProRule" id="PRU01360"/>
    </source>
</evidence>
<dbReference type="HOGENOM" id="CLU_010745_1_1_5"/>
<evidence type="ECO:0000256" key="1">
    <source>
        <dbReference type="ARBA" id="ARBA00004571"/>
    </source>
</evidence>
<dbReference type="GO" id="GO:0009279">
    <property type="term" value="C:cell outer membrane"/>
    <property type="evidence" value="ECO:0007669"/>
    <property type="project" value="UniProtKB-SubCell"/>
</dbReference>
<gene>
    <name evidence="13" type="ordered locus">Astex_2779</name>
</gene>
<keyword evidence="3 8" id="KW-1134">Transmembrane beta strand</keyword>
<evidence type="ECO:0000256" key="5">
    <source>
        <dbReference type="ARBA" id="ARBA00023077"/>
    </source>
</evidence>
<dbReference type="OrthoDB" id="7051241at2"/>
<evidence type="ECO:0000256" key="2">
    <source>
        <dbReference type="ARBA" id="ARBA00022448"/>
    </source>
</evidence>
<dbReference type="AlphaFoldDB" id="E8RSE7"/>
<comment type="similarity">
    <text evidence="8 9">Belongs to the TonB-dependent receptor family.</text>
</comment>
<dbReference type="CDD" id="cd01347">
    <property type="entry name" value="ligand_gated_channel"/>
    <property type="match status" value="1"/>
</dbReference>
<keyword evidence="10" id="KW-0732">Signal</keyword>
<dbReference type="InterPro" id="IPR037066">
    <property type="entry name" value="Plug_dom_sf"/>
</dbReference>
<keyword evidence="7 8" id="KW-0998">Cell outer membrane</keyword>
<keyword evidence="4 8" id="KW-0812">Transmembrane</keyword>
<dbReference type="Proteomes" id="UP000001492">
    <property type="component" value="Chromosome 2"/>
</dbReference>
<feature type="domain" description="TonB-dependent receptor-like beta-barrel" evidence="11">
    <location>
        <begin position="289"/>
        <end position="767"/>
    </location>
</feature>
<dbReference type="InterPro" id="IPR000531">
    <property type="entry name" value="Beta-barrel_TonB"/>
</dbReference>
<feature type="domain" description="TonB-dependent receptor plug" evidence="12">
    <location>
        <begin position="58"/>
        <end position="179"/>
    </location>
</feature>
<evidence type="ECO:0000256" key="4">
    <source>
        <dbReference type="ARBA" id="ARBA00022692"/>
    </source>
</evidence>